<name>A0A1F6P9E7_9BACT</name>
<dbReference type="GO" id="GO:0006450">
    <property type="term" value="P:regulation of translational fidelity"/>
    <property type="evidence" value="ECO:0007669"/>
    <property type="project" value="TreeGrafter"/>
</dbReference>
<dbReference type="Gene3D" id="3.90.870.10">
    <property type="entry name" value="DHBP synthase"/>
    <property type="match status" value="1"/>
</dbReference>
<dbReference type="InterPro" id="IPR017945">
    <property type="entry name" value="DHBP_synth_RibB-like_a/b_dom"/>
</dbReference>
<dbReference type="GO" id="GO:0000049">
    <property type="term" value="F:tRNA binding"/>
    <property type="evidence" value="ECO:0007669"/>
    <property type="project" value="TreeGrafter"/>
</dbReference>
<dbReference type="PANTHER" id="PTHR17490:SF18">
    <property type="entry name" value="THREONYLCARBAMOYL-AMP SYNTHASE"/>
    <property type="match status" value="1"/>
</dbReference>
<comment type="catalytic activity">
    <reaction evidence="6">
        <text>L-threonine + hydrogencarbonate + ATP = L-threonylcarbamoyladenylate + diphosphate + H2O</text>
        <dbReference type="Rhea" id="RHEA:36407"/>
        <dbReference type="ChEBI" id="CHEBI:15377"/>
        <dbReference type="ChEBI" id="CHEBI:17544"/>
        <dbReference type="ChEBI" id="CHEBI:30616"/>
        <dbReference type="ChEBI" id="CHEBI:33019"/>
        <dbReference type="ChEBI" id="CHEBI:57926"/>
        <dbReference type="ChEBI" id="CHEBI:73682"/>
        <dbReference type="EC" id="2.7.7.87"/>
    </reaction>
</comment>
<keyword evidence="4" id="KW-0963">Cytoplasm</keyword>
<dbReference type="STRING" id="1798705.A2563_04015"/>
<dbReference type="InterPro" id="IPR017853">
    <property type="entry name" value="GH"/>
</dbReference>
<keyword evidence="7" id="KW-0472">Membrane</keyword>
<gene>
    <name evidence="9" type="ORF">A2563_04015</name>
</gene>
<organism evidence="9 10">
    <name type="scientific">Candidatus Magasanikbacteria bacterium RIFOXYD1_FULL_40_23</name>
    <dbReference type="NCBI Taxonomy" id="1798705"/>
    <lineage>
        <taxon>Bacteria</taxon>
        <taxon>Candidatus Magasanikiibacteriota</taxon>
    </lineage>
</organism>
<comment type="caution">
    <text evidence="9">The sequence shown here is derived from an EMBL/GenBank/DDBJ whole genome shotgun (WGS) entry which is preliminary data.</text>
</comment>
<comment type="subcellular location">
    <subcellularLocation>
        <location evidence="1">Cytoplasm</location>
    </subcellularLocation>
</comment>
<keyword evidence="7" id="KW-0812">Transmembrane</keyword>
<evidence type="ECO:0000256" key="6">
    <source>
        <dbReference type="ARBA" id="ARBA00048366"/>
    </source>
</evidence>
<reference evidence="9 10" key="1">
    <citation type="journal article" date="2016" name="Nat. Commun.">
        <title>Thousands of microbial genomes shed light on interconnected biogeochemical processes in an aquifer system.</title>
        <authorList>
            <person name="Anantharaman K."/>
            <person name="Brown C.T."/>
            <person name="Hug L.A."/>
            <person name="Sharon I."/>
            <person name="Castelle C.J."/>
            <person name="Probst A.J."/>
            <person name="Thomas B.C."/>
            <person name="Singh A."/>
            <person name="Wilkins M.J."/>
            <person name="Karaoz U."/>
            <person name="Brodie E.L."/>
            <person name="Williams K.H."/>
            <person name="Hubbard S.S."/>
            <person name="Banfield J.F."/>
        </authorList>
    </citation>
    <scope>NUCLEOTIDE SEQUENCE [LARGE SCALE GENOMIC DNA]</scope>
</reference>
<evidence type="ECO:0000256" key="4">
    <source>
        <dbReference type="ARBA" id="ARBA00022490"/>
    </source>
</evidence>
<dbReference type="GO" id="GO:0005737">
    <property type="term" value="C:cytoplasm"/>
    <property type="evidence" value="ECO:0007669"/>
    <property type="project" value="UniProtKB-SubCell"/>
</dbReference>
<dbReference type="InterPro" id="IPR006070">
    <property type="entry name" value="Sua5-like_dom"/>
</dbReference>
<dbReference type="AlphaFoldDB" id="A0A1F6P9E7"/>
<evidence type="ECO:0000259" key="8">
    <source>
        <dbReference type="PROSITE" id="PS51163"/>
    </source>
</evidence>
<dbReference type="SUPFAM" id="SSF51445">
    <property type="entry name" value="(Trans)glycosidases"/>
    <property type="match status" value="2"/>
</dbReference>
<dbReference type="Pfam" id="PF13200">
    <property type="entry name" value="DUF4015"/>
    <property type="match status" value="1"/>
</dbReference>
<dbReference type="Gene3D" id="3.20.20.80">
    <property type="entry name" value="Glycosidases"/>
    <property type="match status" value="1"/>
</dbReference>
<protein>
    <recommendedName>
        <fullName evidence="3">L-threonylcarbamoyladenylate synthase</fullName>
        <ecNumber evidence="3">2.7.7.87</ecNumber>
    </recommendedName>
</protein>
<keyword evidence="5" id="KW-0808">Transferase</keyword>
<dbReference type="SUPFAM" id="SSF55821">
    <property type="entry name" value="YrdC/RibB"/>
    <property type="match status" value="1"/>
</dbReference>
<comment type="similarity">
    <text evidence="2">Belongs to the SUA5 family.</text>
</comment>
<dbReference type="InterPro" id="IPR050156">
    <property type="entry name" value="TC-AMP_synthase_SUA5"/>
</dbReference>
<dbReference type="NCBIfam" id="TIGR00057">
    <property type="entry name" value="L-threonylcarbamoyladenylate synthase"/>
    <property type="match status" value="1"/>
</dbReference>
<evidence type="ECO:0000256" key="1">
    <source>
        <dbReference type="ARBA" id="ARBA00004496"/>
    </source>
</evidence>
<accession>A0A1F6P9E7</accession>
<evidence type="ECO:0000256" key="2">
    <source>
        <dbReference type="ARBA" id="ARBA00007663"/>
    </source>
</evidence>
<dbReference type="EC" id="2.7.7.87" evidence="3"/>
<feature type="domain" description="YrdC-like" evidence="8">
    <location>
        <begin position="6"/>
        <end position="196"/>
    </location>
</feature>
<evidence type="ECO:0000313" key="10">
    <source>
        <dbReference type="Proteomes" id="UP000176634"/>
    </source>
</evidence>
<evidence type="ECO:0000313" key="9">
    <source>
        <dbReference type="EMBL" id="OGH92807.1"/>
    </source>
</evidence>
<sequence>MQILKECYLSQAVASLLEGKVLVFPTETSYGLGCDATSQKSVDKIFKMKGRGDDKPLLIVVPTIDVARKYLEWNDAVDRLAKAHWPGALTIVGMAKPNSGLANGVISKFGTVAVRVSANNVVKFLSESLGKALVATSANISGAGDVYNSSEAQAMFSEKVFQPDIILDYGQLEKRPPTTIVDATKDKIKILRQGQVKIKFREFFSIKIKPWIAWMVIGIGAILFSILFLTQYVLAMAETESMSAVGLFQADLISGNHLVNTRYKRAPIKVKGLYLTAYSAGGEKKMDSIIKLINETELNAVVIDLKDYSGKVLYDSKIPLVDNLKLQDIRIKNVEKLLAKLDENNIYKIARISVFQDPILAEKKPQWSIKSKQGGLWRDKNHLAWVDPANPEVWKYVISVAKEAGRMGFDEINFDYIRFPTDGRMSDIVYTNGNSKRYEVVAKFFKFLSKEMEDEPVFISADLFGLTTEKKGEDDMQIGQRLSDAVLYFDYVMPMVYPSHYPSGYRGYKNPANYPYEVVYQSMKAGVKQAEGKKAKLRSWIQAFNLGAVYDGAKIKSQIKATDDAGADGWVLWNAANRYTSAGLEKE</sequence>
<dbReference type="Pfam" id="PF01300">
    <property type="entry name" value="Sua5_yciO_yrdC"/>
    <property type="match status" value="1"/>
</dbReference>
<dbReference type="EMBL" id="MFRA01000005">
    <property type="protein sequence ID" value="OGH92807.1"/>
    <property type="molecule type" value="Genomic_DNA"/>
</dbReference>
<dbReference type="PROSITE" id="PS51163">
    <property type="entry name" value="YRDC"/>
    <property type="match status" value="1"/>
</dbReference>
<dbReference type="Proteomes" id="UP000176634">
    <property type="component" value="Unassembled WGS sequence"/>
</dbReference>
<feature type="transmembrane region" description="Helical" evidence="7">
    <location>
        <begin position="211"/>
        <end position="234"/>
    </location>
</feature>
<dbReference type="GO" id="GO:0061710">
    <property type="term" value="F:L-threonylcarbamoyladenylate synthase"/>
    <property type="evidence" value="ECO:0007669"/>
    <property type="project" value="UniProtKB-EC"/>
</dbReference>
<keyword evidence="7" id="KW-1133">Transmembrane helix</keyword>
<evidence type="ECO:0000256" key="5">
    <source>
        <dbReference type="ARBA" id="ARBA00022679"/>
    </source>
</evidence>
<dbReference type="InterPro" id="IPR025275">
    <property type="entry name" value="DUF4015"/>
</dbReference>
<proteinExistence type="inferred from homology"/>
<evidence type="ECO:0000256" key="7">
    <source>
        <dbReference type="SAM" id="Phobius"/>
    </source>
</evidence>
<dbReference type="GO" id="GO:0003725">
    <property type="term" value="F:double-stranded RNA binding"/>
    <property type="evidence" value="ECO:0007669"/>
    <property type="project" value="InterPro"/>
</dbReference>
<evidence type="ECO:0000256" key="3">
    <source>
        <dbReference type="ARBA" id="ARBA00012584"/>
    </source>
</evidence>
<dbReference type="PANTHER" id="PTHR17490">
    <property type="entry name" value="SUA5"/>
    <property type="match status" value="1"/>
</dbReference>